<comment type="function">
    <text evidence="6">Mutarotase that catalyzes the interconversion of beta-D-galactose and alpha-D-galactose during galactose metabolism. Beta-D-galactose is metabolized in the liver into glucose 1-phosphate, the primary metabolic fuel, by the action of four enzymes that constitute the Leloir pathway: GALM, GALK1 (galactokinase), GALT (galactose-1-phosphate uridylyltransferase) and GALE (UDP-galactose-4'-epimerase). Involved in the maintenance of the equilibrium between the beta- and alpha-anomers of galactose, therefore ensuring a sufficient supply of the alpha-anomer for GALK1. Also active on D-glucose although shows a preference for galactose over glucose.</text>
</comment>
<dbReference type="EC" id="5.1.3.15" evidence="7"/>
<gene>
    <name evidence="9" type="primary">AAPC_0</name>
    <name evidence="9" type="ORF">CM83_56076</name>
</gene>
<evidence type="ECO:0000256" key="5">
    <source>
        <dbReference type="ARBA" id="ARBA00023235"/>
    </source>
</evidence>
<dbReference type="GO" id="GO:0005737">
    <property type="term" value="C:cytoplasm"/>
    <property type="evidence" value="ECO:0007669"/>
    <property type="project" value="TreeGrafter"/>
</dbReference>
<dbReference type="InterPro" id="IPR014718">
    <property type="entry name" value="GH-type_carb-bd"/>
</dbReference>
<dbReference type="PANTHER" id="PTHR11122">
    <property type="entry name" value="APOSPORY-ASSOCIATED PROTEIN C-RELATED"/>
    <property type="match status" value="1"/>
</dbReference>
<dbReference type="InterPro" id="IPR008183">
    <property type="entry name" value="Aldose_1/G6P_1-epimerase"/>
</dbReference>
<dbReference type="EMBL" id="GBHO01002049">
    <property type="protein sequence ID" value="JAG41555.1"/>
    <property type="molecule type" value="Transcribed_RNA"/>
</dbReference>
<dbReference type="Pfam" id="PF01263">
    <property type="entry name" value="Aldose_epim"/>
    <property type="match status" value="1"/>
</dbReference>
<name>A0A0A9ZHA0_LYGHE</name>
<evidence type="ECO:0000256" key="1">
    <source>
        <dbReference type="ARBA" id="ARBA00001096"/>
    </source>
</evidence>
<comment type="pathway">
    <text evidence="3">Carbohydrate metabolism; galactose metabolism.</text>
</comment>
<dbReference type="InterPro" id="IPR011013">
    <property type="entry name" value="Gal_mutarotase_sf_dom"/>
</dbReference>
<dbReference type="PIRSF" id="PIRSF016020">
    <property type="entry name" value="PHexose_mutarotase"/>
    <property type="match status" value="1"/>
</dbReference>
<organism evidence="9">
    <name type="scientific">Lygus hesperus</name>
    <name type="common">Western plant bug</name>
    <dbReference type="NCBI Taxonomy" id="30085"/>
    <lineage>
        <taxon>Eukaryota</taxon>
        <taxon>Metazoa</taxon>
        <taxon>Ecdysozoa</taxon>
        <taxon>Arthropoda</taxon>
        <taxon>Hexapoda</taxon>
        <taxon>Insecta</taxon>
        <taxon>Pterygota</taxon>
        <taxon>Neoptera</taxon>
        <taxon>Paraneoptera</taxon>
        <taxon>Hemiptera</taxon>
        <taxon>Heteroptera</taxon>
        <taxon>Panheteroptera</taxon>
        <taxon>Cimicomorpha</taxon>
        <taxon>Miridae</taxon>
        <taxon>Mirini</taxon>
        <taxon>Lygus</taxon>
    </lineage>
</organism>
<evidence type="ECO:0000256" key="3">
    <source>
        <dbReference type="ARBA" id="ARBA00004947"/>
    </source>
</evidence>
<dbReference type="AlphaFoldDB" id="A0A0A9ZHA0"/>
<dbReference type="SUPFAM" id="SSF74650">
    <property type="entry name" value="Galactose mutarotase-like"/>
    <property type="match status" value="1"/>
</dbReference>
<dbReference type="Gene3D" id="2.70.98.10">
    <property type="match status" value="1"/>
</dbReference>
<protein>
    <recommendedName>
        <fullName evidence="7">glucose-6-phosphate 1-epimerase</fullName>
        <ecNumber evidence="7">5.1.3.15</ecNumber>
    </recommendedName>
</protein>
<evidence type="ECO:0000313" key="9">
    <source>
        <dbReference type="EMBL" id="JAG41555.1"/>
    </source>
</evidence>
<reference evidence="9" key="1">
    <citation type="journal article" date="2014" name="PLoS ONE">
        <title>Transcriptome-Based Identification of ABC Transporters in the Western Tarnished Plant Bug Lygus hesperus.</title>
        <authorList>
            <person name="Hull J.J."/>
            <person name="Chaney K."/>
            <person name="Geib S.M."/>
            <person name="Fabrick J.A."/>
            <person name="Brent C.S."/>
            <person name="Walsh D."/>
            <person name="Lavine L.C."/>
        </authorList>
    </citation>
    <scope>NUCLEOTIDE SEQUENCE</scope>
</reference>
<comment type="similarity">
    <text evidence="4 7">Belongs to the glucose-6-phosphate 1-epimerase family.</text>
</comment>
<keyword evidence="5 7" id="KW-0413">Isomerase</keyword>
<comment type="catalytic activity">
    <reaction evidence="2">
        <text>alpha-D-galactose = beta-D-galactose</text>
        <dbReference type="Rhea" id="RHEA:28675"/>
        <dbReference type="ChEBI" id="CHEBI:27667"/>
        <dbReference type="ChEBI" id="CHEBI:28061"/>
        <dbReference type="EC" id="5.1.3.3"/>
    </reaction>
    <physiologicalReaction direction="right-to-left" evidence="2">
        <dbReference type="Rhea" id="RHEA:28677"/>
    </physiologicalReaction>
</comment>
<evidence type="ECO:0000256" key="2">
    <source>
        <dbReference type="ARBA" id="ARBA00001712"/>
    </source>
</evidence>
<dbReference type="GO" id="GO:0030246">
    <property type="term" value="F:carbohydrate binding"/>
    <property type="evidence" value="ECO:0007669"/>
    <property type="project" value="UniProtKB-UniRule"/>
</dbReference>
<reference evidence="9" key="2">
    <citation type="submission" date="2014-07" db="EMBL/GenBank/DDBJ databases">
        <authorList>
            <person name="Hull J."/>
        </authorList>
    </citation>
    <scope>NUCLEOTIDE SEQUENCE</scope>
</reference>
<proteinExistence type="inferred from homology"/>
<dbReference type="InterPro" id="IPR025532">
    <property type="entry name" value="G6P_1-epimerase"/>
</dbReference>
<dbReference type="GO" id="GO:0006012">
    <property type="term" value="P:galactose metabolic process"/>
    <property type="evidence" value="ECO:0007669"/>
    <property type="project" value="UniProtKB-UniPathway"/>
</dbReference>
<accession>A0A0A9ZHA0</accession>
<dbReference type="GO" id="GO:0047938">
    <property type="term" value="F:glucose-6-phosphate 1-epimerase activity"/>
    <property type="evidence" value="ECO:0007669"/>
    <property type="project" value="UniProtKB-UniRule"/>
</dbReference>
<evidence type="ECO:0000256" key="8">
    <source>
        <dbReference type="PIRSR" id="PIRSR016020-1"/>
    </source>
</evidence>
<comment type="catalytic activity">
    <reaction evidence="1">
        <text>alpha-D-glucose 6-phosphate = beta-D-glucose 6-phosphate</text>
        <dbReference type="Rhea" id="RHEA:16249"/>
        <dbReference type="ChEBI" id="CHEBI:58225"/>
        <dbReference type="ChEBI" id="CHEBI:58247"/>
        <dbReference type="EC" id="5.1.3.15"/>
    </reaction>
</comment>
<dbReference type="UniPathway" id="UPA00214"/>
<evidence type="ECO:0000256" key="7">
    <source>
        <dbReference type="PIRNR" id="PIRNR016020"/>
    </source>
</evidence>
<evidence type="ECO:0000256" key="4">
    <source>
        <dbReference type="ARBA" id="ARBA00005866"/>
    </source>
</evidence>
<dbReference type="PANTHER" id="PTHR11122:SF13">
    <property type="entry name" value="GLUCOSE-6-PHOSPHATE 1-EPIMERASE"/>
    <property type="match status" value="1"/>
</dbReference>
<sequence length="269" mass="30117">MADTRNKVVHLVRGNGSSCTVNLFGATITSWKVGSSEQLFVSKDAVFDGKTPIAGGIPVVFPKFSHWEAKPFHGFARECEWSVEIPATQTEVGDVRAVLNLTDSDWTRQYWNYAFSITLEVVLGRTQLTTNISVHNPSSEESFAFELLLHTYLLLPDVTKCEITGFNGCSYLDNTQNLQEFTQETDIITVRNHTDNIYRDTAKEHVISQAIGGKSIKLFKTNYPDTVVWNPWDNPESQNFLCVEAGHITKPVLLVPGQTFKASQILQVD</sequence>
<feature type="active site" evidence="8">
    <location>
        <position position="150"/>
    </location>
</feature>
<dbReference type="GO" id="GO:0004034">
    <property type="term" value="F:aldose 1-epimerase activity"/>
    <property type="evidence" value="ECO:0007669"/>
    <property type="project" value="UniProtKB-EC"/>
</dbReference>
<evidence type="ECO:0000256" key="6">
    <source>
        <dbReference type="ARBA" id="ARBA00045743"/>
    </source>
</evidence>
<feature type="active site" evidence="8">
    <location>
        <position position="244"/>
    </location>
</feature>